<feature type="domain" description="FlgD/Vpr Ig-like" evidence="3">
    <location>
        <begin position="487"/>
        <end position="549"/>
    </location>
</feature>
<organism evidence="4 5">
    <name type="scientific">Eiseniibacteriota bacterium</name>
    <dbReference type="NCBI Taxonomy" id="2212470"/>
    <lineage>
        <taxon>Bacteria</taxon>
        <taxon>Candidatus Eiseniibacteriota</taxon>
    </lineage>
</organism>
<evidence type="ECO:0000256" key="1">
    <source>
        <dbReference type="SAM" id="SignalP"/>
    </source>
</evidence>
<dbReference type="InterPro" id="IPR046450">
    <property type="entry name" value="PA_dom_sf"/>
</dbReference>
<dbReference type="Gene3D" id="2.60.40.4070">
    <property type="match status" value="1"/>
</dbReference>
<name>A0A538SEH3_UNCEI</name>
<dbReference type="Proteomes" id="UP000317716">
    <property type="component" value="Unassembled WGS sequence"/>
</dbReference>
<dbReference type="InterPro" id="IPR025965">
    <property type="entry name" value="FlgD/Vpr_Ig-like"/>
</dbReference>
<dbReference type="InterPro" id="IPR003137">
    <property type="entry name" value="PA_domain"/>
</dbReference>
<feature type="signal peptide" evidence="1">
    <location>
        <begin position="1"/>
        <end position="25"/>
    </location>
</feature>
<dbReference type="Pfam" id="PF02225">
    <property type="entry name" value="PA"/>
    <property type="match status" value="1"/>
</dbReference>
<dbReference type="Gene3D" id="3.50.30.30">
    <property type="match status" value="1"/>
</dbReference>
<keyword evidence="1" id="KW-0732">Signal</keyword>
<feature type="domain" description="PA" evidence="2">
    <location>
        <begin position="286"/>
        <end position="379"/>
    </location>
</feature>
<dbReference type="Pfam" id="PF13860">
    <property type="entry name" value="FlgD_ig"/>
    <property type="match status" value="1"/>
</dbReference>
<feature type="chain" id="PRO_5022165958" evidence="1">
    <location>
        <begin position="26"/>
        <end position="562"/>
    </location>
</feature>
<evidence type="ECO:0000259" key="2">
    <source>
        <dbReference type="Pfam" id="PF02225"/>
    </source>
</evidence>
<sequence>MSRGSRLGALLLALAWLAMPRLSHATFVIVNMDGPNEGFNDPTPAAPVGGNPGTTVGQQRLNVFVKAGQIWDSILQSPVTIRVQASFDPLPCSASSGVLGYAGPNVVDADFTGATRPGTWFVGAEANRLSGVDQDPAYDDIVAQFNSSVGMGGCLTGRYWYYGFDGNEGANGIDLLPVLLHEFGHGLGFLTTTDETNGDYFSGKPNIFDYFLMDDVSNKHWVDMTPAERVASAINTRHLVWDGPMVTAAAPSYLGKRAHVVTSGALTGDFTSGQGVFYPRLTTTGVTGSVVLVADGVGTTTDGCNTPFTNGAAVSGNIALMDRSASCTVPQQAANAQANGAIGAIIINNVAGPEPPLRGSTPTVTIPVASLSQTDGNALRTALGSGSVTATIALDPAHLAGVDGAGKVLMFAPNPDQSGSSVSHWDESAFPNLLMEPAINPDLSQKVDLTYHNFYDIGWFPGVVGVRDESRDEVAFTQGPNPSSDGGTLRFRLPSAVHVELTLFDVAGRRVARLVNRTLEAGEHSVPWPRTDDRGHRVGAGLYQARIRAGSVERTLNLVVVN</sequence>
<dbReference type="SUPFAM" id="SSF52025">
    <property type="entry name" value="PA domain"/>
    <property type="match status" value="1"/>
</dbReference>
<reference evidence="4 5" key="1">
    <citation type="journal article" date="2019" name="Nat. Microbiol.">
        <title>Mediterranean grassland soil C-N compound turnover is dependent on rainfall and depth, and is mediated by genomically divergent microorganisms.</title>
        <authorList>
            <person name="Diamond S."/>
            <person name="Andeer P.F."/>
            <person name="Li Z."/>
            <person name="Crits-Christoph A."/>
            <person name="Burstein D."/>
            <person name="Anantharaman K."/>
            <person name="Lane K.R."/>
            <person name="Thomas B.C."/>
            <person name="Pan C."/>
            <person name="Northen T.R."/>
            <person name="Banfield J.F."/>
        </authorList>
    </citation>
    <scope>NUCLEOTIDE SEQUENCE [LARGE SCALE GENOMIC DNA]</scope>
    <source>
        <strain evidence="4">WS_2</strain>
    </source>
</reference>
<gene>
    <name evidence="4" type="ORF">E6K72_11995</name>
</gene>
<dbReference type="CDD" id="cd04818">
    <property type="entry name" value="PA_subtilisin_1"/>
    <property type="match status" value="1"/>
</dbReference>
<evidence type="ECO:0000259" key="3">
    <source>
        <dbReference type="Pfam" id="PF13860"/>
    </source>
</evidence>
<dbReference type="AlphaFoldDB" id="A0A538SEH3"/>
<protein>
    <submittedName>
        <fullName evidence="4">Peptidase</fullName>
    </submittedName>
</protein>
<evidence type="ECO:0000313" key="5">
    <source>
        <dbReference type="Proteomes" id="UP000317716"/>
    </source>
</evidence>
<comment type="caution">
    <text evidence="4">The sequence shown here is derived from an EMBL/GenBank/DDBJ whole genome shotgun (WGS) entry which is preliminary data.</text>
</comment>
<accession>A0A538SEH3</accession>
<dbReference type="EMBL" id="VBOS01000438">
    <property type="protein sequence ID" value="TMQ49782.1"/>
    <property type="molecule type" value="Genomic_DNA"/>
</dbReference>
<proteinExistence type="predicted"/>
<evidence type="ECO:0000313" key="4">
    <source>
        <dbReference type="EMBL" id="TMQ49782.1"/>
    </source>
</evidence>